<feature type="transmembrane region" description="Helical" evidence="11">
    <location>
        <begin position="15"/>
        <end position="37"/>
    </location>
</feature>
<dbReference type="InterPro" id="IPR005628">
    <property type="entry name" value="GspK"/>
</dbReference>
<dbReference type="SUPFAM" id="SSF158544">
    <property type="entry name" value="GspK insert domain-like"/>
    <property type="match status" value="1"/>
</dbReference>
<dbReference type="Proteomes" id="UP001524586">
    <property type="component" value="Unassembled WGS sequence"/>
</dbReference>
<dbReference type="PANTHER" id="PTHR38831">
    <property type="entry name" value="TYPE II SECRETION SYSTEM PROTEIN K"/>
    <property type="match status" value="1"/>
</dbReference>
<keyword evidence="5 10" id="KW-0997">Cell inner membrane</keyword>
<evidence type="ECO:0000256" key="10">
    <source>
        <dbReference type="PIRNR" id="PIRNR002786"/>
    </source>
</evidence>
<keyword evidence="3 10" id="KW-0813">Transport</keyword>
<dbReference type="PANTHER" id="PTHR38831:SF2">
    <property type="entry name" value="TYPE II SECRETION SYSTEM PROTEIN K"/>
    <property type="match status" value="1"/>
</dbReference>
<accession>A0ABT1TZT2</accession>
<evidence type="ECO:0000256" key="1">
    <source>
        <dbReference type="ARBA" id="ARBA00004533"/>
    </source>
</evidence>
<name>A0ABT1TZT2_9GAMM</name>
<evidence type="ECO:0000256" key="2">
    <source>
        <dbReference type="ARBA" id="ARBA00007246"/>
    </source>
</evidence>
<evidence type="ECO:0000313" key="13">
    <source>
        <dbReference type="EMBL" id="MCQ8127060.1"/>
    </source>
</evidence>
<keyword evidence="7" id="KW-0653">Protein transport</keyword>
<proteinExistence type="inferred from homology"/>
<dbReference type="Gene3D" id="1.10.40.60">
    <property type="entry name" value="EpsJ-like"/>
    <property type="match status" value="1"/>
</dbReference>
<comment type="similarity">
    <text evidence="2 10">Belongs to the GSP K family.</text>
</comment>
<protein>
    <recommendedName>
        <fullName evidence="10">Type II secretion system protein K</fullName>
    </recommendedName>
</protein>
<comment type="subcellular location">
    <subcellularLocation>
        <location evidence="1 10">Cell inner membrane</location>
    </subcellularLocation>
</comment>
<keyword evidence="9 10" id="KW-0472">Membrane</keyword>
<gene>
    <name evidence="13" type="ORF">NP596_01220</name>
</gene>
<dbReference type="PIRSF" id="PIRSF002786">
    <property type="entry name" value="XcpX"/>
    <property type="match status" value="1"/>
</dbReference>
<evidence type="ECO:0000256" key="3">
    <source>
        <dbReference type="ARBA" id="ARBA00022448"/>
    </source>
</evidence>
<feature type="domain" description="T2SS protein K first SAM-like" evidence="12">
    <location>
        <begin position="111"/>
        <end position="199"/>
    </location>
</feature>
<organism evidence="13 14">
    <name type="scientific">Methylomonas rivi</name>
    <dbReference type="NCBI Taxonomy" id="2952226"/>
    <lineage>
        <taxon>Bacteria</taxon>
        <taxon>Pseudomonadati</taxon>
        <taxon>Pseudomonadota</taxon>
        <taxon>Gammaproteobacteria</taxon>
        <taxon>Methylococcales</taxon>
        <taxon>Methylococcaceae</taxon>
        <taxon>Methylomonas</taxon>
    </lineage>
</organism>
<dbReference type="RefSeq" id="WP_256613378.1">
    <property type="nucleotide sequence ID" value="NZ_JANIBK010000003.1"/>
</dbReference>
<evidence type="ECO:0000256" key="5">
    <source>
        <dbReference type="ARBA" id="ARBA00022519"/>
    </source>
</evidence>
<keyword evidence="8 11" id="KW-1133">Transmembrane helix</keyword>
<dbReference type="InterPro" id="IPR038072">
    <property type="entry name" value="GspK_central_sf"/>
</dbReference>
<sequence>MNAKLPPLSSSRQHGLALVIVIWILTLLTLMAGSFAIGMRRESSVSSAITANAEALALAESGVHLAEFNLSQADPEQRWLANGTIYEIIGQESRMRIRIFSEAGKVDINMSGEDQLAAVLKSVLPDDWERQHLLNAILDWRDADDDTRTQGAEKRQYRLAGLSYGPSNAAFQSLEELQSVLGMNEAVYNAIQPYLTVYSSTAEVNQRDASPELLNILAADLKDRHIQDAALQKNLNGADSADNAPADLEQAFTGENQTYTIIVEVEMQQGASAGLEAVVQSQAGDGTTSFDTLDWKQHLQTSSLFNTAMEYSVITIQDEFRYDDRF</sequence>
<evidence type="ECO:0000256" key="11">
    <source>
        <dbReference type="SAM" id="Phobius"/>
    </source>
</evidence>
<keyword evidence="6 11" id="KW-0812">Transmembrane</keyword>
<dbReference type="InterPro" id="IPR049031">
    <property type="entry name" value="T2SSK_SAM-like_1st"/>
</dbReference>
<dbReference type="EMBL" id="JANIBK010000003">
    <property type="protein sequence ID" value="MCQ8127060.1"/>
    <property type="molecule type" value="Genomic_DNA"/>
</dbReference>
<comment type="caution">
    <text evidence="13">The sequence shown here is derived from an EMBL/GenBank/DDBJ whole genome shotgun (WGS) entry which is preliminary data.</text>
</comment>
<evidence type="ECO:0000259" key="12">
    <source>
        <dbReference type="Pfam" id="PF21687"/>
    </source>
</evidence>
<keyword evidence="4 10" id="KW-1003">Cell membrane</keyword>
<evidence type="ECO:0000256" key="9">
    <source>
        <dbReference type="ARBA" id="ARBA00023136"/>
    </source>
</evidence>
<reference evidence="13 14" key="1">
    <citation type="submission" date="2022-07" db="EMBL/GenBank/DDBJ databases">
        <title>Methylomonas rivi sp. nov., Methylomonas rosea sp. nov., Methylomonas aureus sp. nov. and Methylomonas subterranea sp. nov., four novel methanotrophs isolated from a freshwater creek and the deep terrestrial subsurface.</title>
        <authorList>
            <person name="Abin C."/>
            <person name="Sankaranarayanan K."/>
            <person name="Garner C."/>
            <person name="Sindelar R."/>
            <person name="Kotary K."/>
            <person name="Garner R."/>
            <person name="Barclay S."/>
            <person name="Lawson P."/>
            <person name="Krumholz L."/>
        </authorList>
    </citation>
    <scope>NUCLEOTIDE SEQUENCE [LARGE SCALE GENOMIC DNA]</scope>
    <source>
        <strain evidence="13 14">WSC-6</strain>
    </source>
</reference>
<evidence type="ECO:0000313" key="14">
    <source>
        <dbReference type="Proteomes" id="UP001524586"/>
    </source>
</evidence>
<evidence type="ECO:0000256" key="4">
    <source>
        <dbReference type="ARBA" id="ARBA00022475"/>
    </source>
</evidence>
<dbReference type="Pfam" id="PF21687">
    <property type="entry name" value="T2SSK_1st"/>
    <property type="match status" value="1"/>
</dbReference>
<evidence type="ECO:0000256" key="6">
    <source>
        <dbReference type="ARBA" id="ARBA00022692"/>
    </source>
</evidence>
<keyword evidence="14" id="KW-1185">Reference proteome</keyword>
<evidence type="ECO:0000256" key="7">
    <source>
        <dbReference type="ARBA" id="ARBA00022927"/>
    </source>
</evidence>
<evidence type="ECO:0000256" key="8">
    <source>
        <dbReference type="ARBA" id="ARBA00022989"/>
    </source>
</evidence>